<reference evidence="1 2" key="1">
    <citation type="submission" date="2024-07" db="EMBL/GenBank/DDBJ databases">
        <title>Section-level genome sequencing and comparative genomics of Aspergillus sections Usti and Cavernicolus.</title>
        <authorList>
            <consortium name="Lawrence Berkeley National Laboratory"/>
            <person name="Nybo J.L."/>
            <person name="Vesth T.C."/>
            <person name="Theobald S."/>
            <person name="Frisvad J.C."/>
            <person name="Larsen T.O."/>
            <person name="Kjaerboelling I."/>
            <person name="Rothschild-Mancinelli K."/>
            <person name="Lyhne E.K."/>
            <person name="Kogle M.E."/>
            <person name="Barry K."/>
            <person name="Clum A."/>
            <person name="Na H."/>
            <person name="Ledsgaard L."/>
            <person name="Lin J."/>
            <person name="Lipzen A."/>
            <person name="Kuo A."/>
            <person name="Riley R."/>
            <person name="Mondo S."/>
            <person name="Labutti K."/>
            <person name="Haridas S."/>
            <person name="Pangalinan J."/>
            <person name="Salamov A.A."/>
            <person name="Simmons B.A."/>
            <person name="Magnuson J.K."/>
            <person name="Chen J."/>
            <person name="Drula E."/>
            <person name="Henrissat B."/>
            <person name="Wiebenga A."/>
            <person name="Lubbers R.J."/>
            <person name="Gomes A.C."/>
            <person name="Macurrencykelacurrency M.R."/>
            <person name="Stajich J."/>
            <person name="Grigoriev I.V."/>
            <person name="Mortensen U.H."/>
            <person name="De Vries R.P."/>
            <person name="Baker S.E."/>
            <person name="Andersen M.R."/>
        </authorList>
    </citation>
    <scope>NUCLEOTIDE SEQUENCE [LARGE SCALE GENOMIC DNA]</scope>
    <source>
        <strain evidence="1 2">CBS 449.75</strain>
    </source>
</reference>
<protein>
    <submittedName>
        <fullName evidence="1">Uncharacterized protein</fullName>
    </submittedName>
</protein>
<dbReference type="EMBL" id="JBFXLQ010000024">
    <property type="protein sequence ID" value="KAL2866495.1"/>
    <property type="molecule type" value="Genomic_DNA"/>
</dbReference>
<accession>A0ABR4LPM6</accession>
<dbReference type="Proteomes" id="UP001610432">
    <property type="component" value="Unassembled WGS sequence"/>
</dbReference>
<proteinExistence type="predicted"/>
<comment type="caution">
    <text evidence="1">The sequence shown here is derived from an EMBL/GenBank/DDBJ whole genome shotgun (WGS) entry which is preliminary data.</text>
</comment>
<organism evidence="1 2">
    <name type="scientific">Aspergillus lucknowensis</name>
    <dbReference type="NCBI Taxonomy" id="176173"/>
    <lineage>
        <taxon>Eukaryota</taxon>
        <taxon>Fungi</taxon>
        <taxon>Dikarya</taxon>
        <taxon>Ascomycota</taxon>
        <taxon>Pezizomycotina</taxon>
        <taxon>Eurotiomycetes</taxon>
        <taxon>Eurotiomycetidae</taxon>
        <taxon>Eurotiales</taxon>
        <taxon>Aspergillaceae</taxon>
        <taxon>Aspergillus</taxon>
        <taxon>Aspergillus subgen. Nidulantes</taxon>
    </lineage>
</organism>
<gene>
    <name evidence="1" type="ORF">BJX67DRAFT_354950</name>
</gene>
<keyword evidence="2" id="KW-1185">Reference proteome</keyword>
<name>A0ABR4LPM6_9EURO</name>
<dbReference type="RefSeq" id="XP_070885474.1">
    <property type="nucleotide sequence ID" value="XM_071029261.1"/>
</dbReference>
<evidence type="ECO:0000313" key="2">
    <source>
        <dbReference type="Proteomes" id="UP001610432"/>
    </source>
</evidence>
<dbReference type="GeneID" id="98144333"/>
<evidence type="ECO:0000313" key="1">
    <source>
        <dbReference type="EMBL" id="KAL2866495.1"/>
    </source>
</evidence>
<sequence>MASFDIAYLIKLTLKPDEGSQLPIQDRHLVYTQEHDIFGWQVEMRPGKIFNQDEEDLWLFDINIKLGSLHNPTVMTFTIGPYTFDYSWNWEFFRTMNDKGFKVCYLPPSRYEEKTRSQWLAIRAPKMTNPAITISGTGDYAAVRKVGLFVRRDSESLHEFICVKTSDRLTGRFAERYADKKWWYDAPWKHGVDVAGRAVTLFPKQLYGTDGSRELYRKFVTVDDDVKDRALSMAHQRFARQFADSAQGENPLRAYMWLQNCATEIVCTTSGDTFVKWSATTPSPTSETMNGLKWLMNVFGSLGKVVASFARADVVGVLQGIVGTANGFSFETGANSKGFFTAISDAVPASRTHHVQLNTKTIPQLREGCDRVQDFGFTIPV</sequence>